<sequence>MTAKKTTTRTRQTARVKATDLTCTDCAVTACRVGTGLGNGTRFPDFCLSTSLDPSTLTEVLGRYDEQDAHRVMVAAAETEHEGYGRWPRVEETIQFARKIGAHKLGIATCVGLIQESRTLARILRDRGFEVFGVGCKVGTTAKHEVGIDAACEQTGVNMCNPILQAELLNEEGTDLNIVVGLCVGHDALFVRHSKAYATTLVAKDRVTGHNPIAALYLNGSYYRKLNDEWDRPAELTEPGDSRSAS</sequence>
<dbReference type="RefSeq" id="WP_167165426.1">
    <property type="nucleotide sequence ID" value="NZ_BAAAOO010000003.1"/>
</dbReference>
<reference evidence="1 2" key="1">
    <citation type="submission" date="2020-02" db="EMBL/GenBank/DDBJ databases">
        <title>Sequencing the genomes of 1000 actinobacteria strains.</title>
        <authorList>
            <person name="Klenk H.-P."/>
        </authorList>
    </citation>
    <scope>NUCLEOTIDE SEQUENCE [LARGE SCALE GENOMIC DNA]</scope>
    <source>
        <strain evidence="1 2">DSM 19609</strain>
    </source>
</reference>
<accession>A0ABX0SGG6</accession>
<name>A0ABX0SGG6_9ACTN</name>
<proteinExistence type="predicted"/>
<dbReference type="EMBL" id="JAAMOZ010000001">
    <property type="protein sequence ID" value="NIH56423.1"/>
    <property type="molecule type" value="Genomic_DNA"/>
</dbReference>
<dbReference type="Proteomes" id="UP000749311">
    <property type="component" value="Unassembled WGS sequence"/>
</dbReference>
<dbReference type="Pfam" id="PF08901">
    <property type="entry name" value="DUF1847"/>
    <property type="match status" value="1"/>
</dbReference>
<keyword evidence="2" id="KW-1185">Reference proteome</keyword>
<comment type="caution">
    <text evidence="1">The sequence shown here is derived from an EMBL/GenBank/DDBJ whole genome shotgun (WGS) entry which is preliminary data.</text>
</comment>
<protein>
    <submittedName>
        <fullName evidence="1">Metal-binding protein</fullName>
    </submittedName>
</protein>
<evidence type="ECO:0000313" key="1">
    <source>
        <dbReference type="EMBL" id="NIH56423.1"/>
    </source>
</evidence>
<evidence type="ECO:0000313" key="2">
    <source>
        <dbReference type="Proteomes" id="UP000749311"/>
    </source>
</evidence>
<organism evidence="1 2">
    <name type="scientific">Brooklawnia cerclae</name>
    <dbReference type="NCBI Taxonomy" id="349934"/>
    <lineage>
        <taxon>Bacteria</taxon>
        <taxon>Bacillati</taxon>
        <taxon>Actinomycetota</taxon>
        <taxon>Actinomycetes</taxon>
        <taxon>Propionibacteriales</taxon>
        <taxon>Propionibacteriaceae</taxon>
        <taxon>Brooklawnia</taxon>
    </lineage>
</organism>
<gene>
    <name evidence="1" type="ORF">FB473_001068</name>
</gene>
<dbReference type="InterPro" id="IPR014997">
    <property type="entry name" value="DUF1847"/>
</dbReference>